<name>A0AAP3EZW3_RIEAN</name>
<dbReference type="Proteomes" id="UP001207440">
    <property type="component" value="Unassembled WGS sequence"/>
</dbReference>
<reference evidence="1" key="1">
    <citation type="submission" date="2022-10" db="EMBL/GenBank/DDBJ databases">
        <title>Sifting through the core-genome to identify putative cross-protective antigens against Riemerella anatipestifer.</title>
        <authorList>
            <person name="Zheng X."/>
            <person name="Zhang W."/>
        </authorList>
    </citation>
    <scope>NUCLEOTIDE SEQUENCE</scope>
    <source>
        <strain evidence="1">ZWRA178</strain>
    </source>
</reference>
<dbReference type="InterPro" id="IPR011652">
    <property type="entry name" value="MORN_2"/>
</dbReference>
<dbReference type="RefSeq" id="WP_127919963.1">
    <property type="nucleotide sequence ID" value="NZ_CP029760.1"/>
</dbReference>
<dbReference type="Gene3D" id="2.20.110.10">
    <property type="entry name" value="Histone H3 K4-specific methyltransferase SET7/9 N-terminal domain"/>
    <property type="match status" value="2"/>
</dbReference>
<gene>
    <name evidence="1" type="ORF">OKE68_09320</name>
</gene>
<evidence type="ECO:0008006" key="3">
    <source>
        <dbReference type="Google" id="ProtNLM"/>
    </source>
</evidence>
<evidence type="ECO:0000313" key="1">
    <source>
        <dbReference type="EMBL" id="MCW0524513.1"/>
    </source>
</evidence>
<comment type="caution">
    <text evidence="1">The sequence shown here is derived from an EMBL/GenBank/DDBJ whole genome shotgun (WGS) entry which is preliminary data.</text>
</comment>
<evidence type="ECO:0000313" key="2">
    <source>
        <dbReference type="Proteomes" id="UP001207440"/>
    </source>
</evidence>
<protein>
    <recommendedName>
        <fullName evidence="3">Toxin-antitoxin system YwqK family antitoxin</fullName>
    </recommendedName>
</protein>
<proteinExistence type="predicted"/>
<dbReference type="AlphaFoldDB" id="A0AAP3EZW3"/>
<accession>A0AAP3EZW3</accession>
<dbReference type="EMBL" id="JAOZYT010000069">
    <property type="protein sequence ID" value="MCW0524513.1"/>
    <property type="molecule type" value="Genomic_DNA"/>
</dbReference>
<dbReference type="Pfam" id="PF07661">
    <property type="entry name" value="MORN_2"/>
    <property type="match status" value="1"/>
</dbReference>
<dbReference type="SUPFAM" id="SSF82185">
    <property type="entry name" value="Histone H3 K4-specific methyltransferase SET7/9 N-terminal domain"/>
    <property type="match status" value="1"/>
</dbReference>
<organism evidence="1 2">
    <name type="scientific">Riemerella anatipestifer</name>
    <name type="common">Moraxella anatipestifer</name>
    <dbReference type="NCBI Taxonomy" id="34085"/>
    <lineage>
        <taxon>Bacteria</taxon>
        <taxon>Pseudomonadati</taxon>
        <taxon>Bacteroidota</taxon>
        <taxon>Flavobacteriia</taxon>
        <taxon>Flavobacteriales</taxon>
        <taxon>Weeksellaceae</taxon>
        <taxon>Riemerella</taxon>
    </lineage>
</organism>
<sequence length="147" mass="17399">MRQGKWTSFKNGNLNSIGNFSQDKKNGKWKYFYSNRKLHQKGKYIDDKQNGIWNYYFDSGEFMGKGQIIDNKQNGLWKWFHKNGKLYTERFYASGRLMKIKSCYDKKGNEMNCGKIIDGSGIMLFHDIENETDTIQKFEFENGIIKN</sequence>